<dbReference type="Gene3D" id="2.160.10.10">
    <property type="entry name" value="Hexapeptide repeat proteins"/>
    <property type="match status" value="1"/>
</dbReference>
<evidence type="ECO:0000313" key="2">
    <source>
        <dbReference type="EMBL" id="KER06113.1"/>
    </source>
</evidence>
<gene>
    <name evidence="2" type="ORF">AAA799E16_01212</name>
</gene>
<sequence length="220" mass="25267">MSQNKIIIFGTGEFAQEIFLYLKKFSKFNIIGFTAHEKYIKKTEIFGKPVIPFEGIENNYPPSEYSMLICMGFSKMNKTREKIFDEVKSKGYKLENFIHPSNHIWDEFEIGENCIILENNVIRPFVKIGNDVIIENNNVISHHTNIKDHCYITSHTIVAGHVTIEPNCYLGINCTIRNRIKLERESLIGAGAVILKNSREKEVYSANTVRLAGKSDELDF</sequence>
<dbReference type="Pfam" id="PF17836">
    <property type="entry name" value="PglD_N"/>
    <property type="match status" value="1"/>
</dbReference>
<keyword evidence="2" id="KW-0808">Transferase</keyword>
<name>A0A081S5B0_9ARCH</name>
<dbReference type="InterPro" id="IPR041561">
    <property type="entry name" value="PglD_N"/>
</dbReference>
<dbReference type="Proteomes" id="UP000028027">
    <property type="component" value="Unassembled WGS sequence"/>
</dbReference>
<dbReference type="PANTHER" id="PTHR43300">
    <property type="entry name" value="ACETYLTRANSFERASE"/>
    <property type="match status" value="1"/>
</dbReference>
<dbReference type="AlphaFoldDB" id="A0A081S5B0"/>
<dbReference type="Pfam" id="PF00132">
    <property type="entry name" value="Hexapep"/>
    <property type="match status" value="1"/>
</dbReference>
<dbReference type="InterPro" id="IPR020019">
    <property type="entry name" value="AcTrfase_PglD-like"/>
</dbReference>
<dbReference type="Gene3D" id="3.40.50.20">
    <property type="match status" value="1"/>
</dbReference>
<dbReference type="PANTHER" id="PTHR43300:SF4">
    <property type="entry name" value="ACYL-[ACYL-CARRIER-PROTEIN]--UDP-N-ACETYLGLUCOSAMINE O-ACYLTRANSFERASE"/>
    <property type="match status" value="1"/>
</dbReference>
<dbReference type="NCBIfam" id="TIGR03570">
    <property type="entry name" value="NeuD_NnaD"/>
    <property type="match status" value="1"/>
</dbReference>
<dbReference type="CDD" id="cd03360">
    <property type="entry name" value="LbH_AT_putative"/>
    <property type="match status" value="1"/>
</dbReference>
<dbReference type="InterPro" id="IPR001451">
    <property type="entry name" value="Hexapep"/>
</dbReference>
<dbReference type="EC" id="2.3.1.89" evidence="2"/>
<keyword evidence="2" id="KW-0012">Acyltransferase</keyword>
<keyword evidence="3" id="KW-1185">Reference proteome</keyword>
<dbReference type="EMBL" id="JNVL01000016">
    <property type="protein sequence ID" value="KER06113.1"/>
    <property type="molecule type" value="Genomic_DNA"/>
</dbReference>
<dbReference type="InterPro" id="IPR050179">
    <property type="entry name" value="Trans_hexapeptide_repeat"/>
</dbReference>
<feature type="domain" description="PglD N-terminal" evidence="1">
    <location>
        <begin position="5"/>
        <end position="86"/>
    </location>
</feature>
<dbReference type="InterPro" id="IPR011004">
    <property type="entry name" value="Trimer_LpxA-like_sf"/>
</dbReference>
<reference evidence="2 3" key="1">
    <citation type="submission" date="2014-06" db="EMBL/GenBank/DDBJ databases">
        <authorList>
            <person name="Ngugi D.K."/>
            <person name="Blom J."/>
            <person name="Alam I."/>
            <person name="Rashid M."/>
            <person name="Ba Alawi W."/>
            <person name="Zhang G."/>
            <person name="Hikmawan T."/>
            <person name="Guan Y."/>
            <person name="Antunes A."/>
            <person name="Siam R."/>
            <person name="Eldorry H."/>
            <person name="Bajic V."/>
            <person name="Stingl U."/>
        </authorList>
    </citation>
    <scope>NUCLEOTIDE SEQUENCE [LARGE SCALE GENOMIC DNA]</scope>
    <source>
        <strain evidence="2">SCGC AAA799-E16</strain>
    </source>
</reference>
<dbReference type="GO" id="GO:0047200">
    <property type="term" value="F:tetrahydrodipicolinate N-acetyltransferase activity"/>
    <property type="evidence" value="ECO:0007669"/>
    <property type="project" value="UniProtKB-EC"/>
</dbReference>
<comment type="caution">
    <text evidence="2">The sequence shown here is derived from an EMBL/GenBank/DDBJ whole genome shotgun (WGS) entry which is preliminary data.</text>
</comment>
<accession>A0A081S5B0</accession>
<protein>
    <submittedName>
        <fullName evidence="2">Carbonic anhydrase-acetyltransferase protein</fullName>
        <ecNumber evidence="2">2.3.1.89</ecNumber>
    </submittedName>
</protein>
<proteinExistence type="predicted"/>
<organism evidence="2 3">
    <name type="scientific">Marine Group I thaumarchaeote SCGC AAA799-E16</name>
    <dbReference type="NCBI Taxonomy" id="1502292"/>
    <lineage>
        <taxon>Archaea</taxon>
        <taxon>Nitrososphaerota</taxon>
        <taxon>Marine Group I</taxon>
    </lineage>
</organism>
<dbReference type="SUPFAM" id="SSF51161">
    <property type="entry name" value="Trimeric LpxA-like enzymes"/>
    <property type="match status" value="1"/>
</dbReference>
<evidence type="ECO:0000313" key="3">
    <source>
        <dbReference type="Proteomes" id="UP000028027"/>
    </source>
</evidence>
<evidence type="ECO:0000259" key="1">
    <source>
        <dbReference type="Pfam" id="PF17836"/>
    </source>
</evidence>